<evidence type="ECO:0000313" key="1">
    <source>
        <dbReference type="EMBL" id="KAJ7738177.1"/>
    </source>
</evidence>
<dbReference type="SUPFAM" id="SSF50978">
    <property type="entry name" value="WD40 repeat-like"/>
    <property type="match status" value="1"/>
</dbReference>
<reference evidence="1" key="1">
    <citation type="submission" date="2023-03" db="EMBL/GenBank/DDBJ databases">
        <title>Massive genome expansion in bonnet fungi (Mycena s.s.) driven by repeated elements and novel gene families across ecological guilds.</title>
        <authorList>
            <consortium name="Lawrence Berkeley National Laboratory"/>
            <person name="Harder C.B."/>
            <person name="Miyauchi S."/>
            <person name="Viragh M."/>
            <person name="Kuo A."/>
            <person name="Thoen E."/>
            <person name="Andreopoulos B."/>
            <person name="Lu D."/>
            <person name="Skrede I."/>
            <person name="Drula E."/>
            <person name="Henrissat B."/>
            <person name="Morin E."/>
            <person name="Kohler A."/>
            <person name="Barry K."/>
            <person name="LaButti K."/>
            <person name="Morin E."/>
            <person name="Salamov A."/>
            <person name="Lipzen A."/>
            <person name="Mereny Z."/>
            <person name="Hegedus B."/>
            <person name="Baldrian P."/>
            <person name="Stursova M."/>
            <person name="Weitz H."/>
            <person name="Taylor A."/>
            <person name="Grigoriev I.V."/>
            <person name="Nagy L.G."/>
            <person name="Martin F."/>
            <person name="Kauserud H."/>
        </authorList>
    </citation>
    <scope>NUCLEOTIDE SEQUENCE</scope>
    <source>
        <strain evidence="1">CBHHK182m</strain>
    </source>
</reference>
<comment type="caution">
    <text evidence="1">The sequence shown here is derived from an EMBL/GenBank/DDBJ whole genome shotgun (WGS) entry which is preliminary data.</text>
</comment>
<dbReference type="InterPro" id="IPR015943">
    <property type="entry name" value="WD40/YVTN_repeat-like_dom_sf"/>
</dbReference>
<dbReference type="Proteomes" id="UP001215598">
    <property type="component" value="Unassembled WGS sequence"/>
</dbReference>
<dbReference type="EMBL" id="JARKIB010000113">
    <property type="protein sequence ID" value="KAJ7738177.1"/>
    <property type="molecule type" value="Genomic_DNA"/>
</dbReference>
<dbReference type="InterPro" id="IPR036322">
    <property type="entry name" value="WD40_repeat_dom_sf"/>
</dbReference>
<name>A0AAD7IB12_9AGAR</name>
<dbReference type="Gene3D" id="2.130.10.10">
    <property type="entry name" value="YVTN repeat-like/Quinoprotein amine dehydrogenase"/>
    <property type="match status" value="1"/>
</dbReference>
<keyword evidence="2" id="KW-1185">Reference proteome</keyword>
<organism evidence="1 2">
    <name type="scientific">Mycena metata</name>
    <dbReference type="NCBI Taxonomy" id="1033252"/>
    <lineage>
        <taxon>Eukaryota</taxon>
        <taxon>Fungi</taxon>
        <taxon>Dikarya</taxon>
        <taxon>Basidiomycota</taxon>
        <taxon>Agaricomycotina</taxon>
        <taxon>Agaricomycetes</taxon>
        <taxon>Agaricomycetidae</taxon>
        <taxon>Agaricales</taxon>
        <taxon>Marasmiineae</taxon>
        <taxon>Mycenaceae</taxon>
        <taxon>Mycena</taxon>
    </lineage>
</organism>
<proteinExistence type="predicted"/>
<protein>
    <submittedName>
        <fullName evidence="1">WD40 repeat-like protein</fullName>
    </submittedName>
</protein>
<sequence>MDKEVEITPTPLVRAIDIYDARCEITSDSIAHPIAMTNNGTCLLLSSMGGYKNRSPVLTYYLLDDTTPRSPSSRILQFPLQARHAEVGLTDIAWASTTDESNKLLFVADKGRAKSTTVPYTSSPPGRVLRAGTGSVAVWDLDTLETHGPDGDRRVGRKFDTSDSWRDEDDELELNSAGSKPTSVLALADARLAPSLTLGSRPTGGARIRVCRGRCSVGATSLNHTTLRSWRWIWSTGGGHASEPNVFATAASDGHARLYDQRTPLPVLTVRAGSGEEYCGGGVVLAHPDGVPSIFTGATEDEVIRLWDSVRARKMVYELSTGNNVVSGMTWDEPRSILYVSTVCEYIDRQGENFDYRRAKVPKEQKVRGGLDAMMEDEDDWDDEAPCWPKRAAHAEDYFGHLFDAGDHRILRYAFKEHPDSSVLPEYGDARLDMDPSW</sequence>
<accession>A0AAD7IB12</accession>
<evidence type="ECO:0000313" key="2">
    <source>
        <dbReference type="Proteomes" id="UP001215598"/>
    </source>
</evidence>
<gene>
    <name evidence="1" type="ORF">B0H16DRAFT_1761877</name>
</gene>
<dbReference type="AlphaFoldDB" id="A0AAD7IB12"/>